<dbReference type="InterPro" id="IPR042245">
    <property type="entry name" value="Tgt2/MlaC_sf"/>
</dbReference>
<dbReference type="EMBL" id="CP101527">
    <property type="protein sequence ID" value="UZW76388.1"/>
    <property type="molecule type" value="Genomic_DNA"/>
</dbReference>
<evidence type="ECO:0000256" key="1">
    <source>
        <dbReference type="SAM" id="SignalP"/>
    </source>
</evidence>
<proteinExistence type="predicted"/>
<evidence type="ECO:0000313" key="3">
    <source>
        <dbReference type="Proteomes" id="UP001164472"/>
    </source>
</evidence>
<dbReference type="PANTHER" id="PTHR36573:SF1">
    <property type="entry name" value="INTERMEMBRANE PHOSPHOLIPID TRANSPORT SYSTEM BINDING PROTEIN MLAC"/>
    <property type="match status" value="1"/>
</dbReference>
<organism evidence="2 3">
    <name type="scientific">Alkalimarinus sediminis</name>
    <dbReference type="NCBI Taxonomy" id="1632866"/>
    <lineage>
        <taxon>Bacteria</taxon>
        <taxon>Pseudomonadati</taxon>
        <taxon>Pseudomonadota</taxon>
        <taxon>Gammaproteobacteria</taxon>
        <taxon>Alteromonadales</taxon>
        <taxon>Alteromonadaceae</taxon>
        <taxon>Alkalimarinus</taxon>
    </lineage>
</organism>
<dbReference type="PANTHER" id="PTHR36573">
    <property type="entry name" value="INTERMEMBRANE PHOSPHOLIPID TRANSPORT SYSTEM BINDING PROTEIN MLAC"/>
    <property type="match status" value="1"/>
</dbReference>
<dbReference type="Proteomes" id="UP001164472">
    <property type="component" value="Chromosome"/>
</dbReference>
<accession>A0A9E8KQF5</accession>
<reference evidence="2" key="1">
    <citation type="submission" date="2022-07" db="EMBL/GenBank/DDBJ databases">
        <title>Alkalimarinus sp. nov., isolated from gut of a Alitta virens.</title>
        <authorList>
            <person name="Yang A.I."/>
            <person name="Shin N.-R."/>
        </authorList>
    </citation>
    <scope>NUCLEOTIDE SEQUENCE</scope>
    <source>
        <strain evidence="2">FA028</strain>
    </source>
</reference>
<dbReference type="RefSeq" id="WP_251811869.1">
    <property type="nucleotide sequence ID" value="NZ_CP101527.1"/>
</dbReference>
<keyword evidence="3" id="KW-1185">Reference proteome</keyword>
<gene>
    <name evidence="2" type="ORF">NNL22_07315</name>
</gene>
<evidence type="ECO:0000313" key="2">
    <source>
        <dbReference type="EMBL" id="UZW76388.1"/>
    </source>
</evidence>
<feature type="chain" id="PRO_5038782132" evidence="1">
    <location>
        <begin position="24"/>
        <end position="205"/>
    </location>
</feature>
<dbReference type="Pfam" id="PF05494">
    <property type="entry name" value="MlaC"/>
    <property type="match status" value="1"/>
</dbReference>
<name>A0A9E8KQF5_9ALTE</name>
<dbReference type="KEGG" id="asem:NNL22_07315"/>
<dbReference type="InterPro" id="IPR008869">
    <property type="entry name" value="MlaC/ttg2D"/>
</dbReference>
<dbReference type="Gene3D" id="3.10.450.710">
    <property type="entry name" value="Tgt2/MlaC"/>
    <property type="match status" value="1"/>
</dbReference>
<protein>
    <submittedName>
        <fullName evidence="2">ABC transporter substrate-binding protein</fullName>
    </submittedName>
</protein>
<dbReference type="AlphaFoldDB" id="A0A9E8KQF5"/>
<keyword evidence="1" id="KW-0732">Signal</keyword>
<feature type="signal peptide" evidence="1">
    <location>
        <begin position="1"/>
        <end position="23"/>
    </location>
</feature>
<sequence>MLRQFLLLSGVVALMFVSLASVANTKTSQQFIGDLSERLQVTLTEAKKSKRLNNVEYIDQLIDQEIIPQVNLEALCKRIFREHWQEVLDNNKKQEAIDAVVVSLKRTYRLAVSAYNGEIIEVVESKQLKSYDIVRIKITTSGKNDHTIDFAVRQFDNVWKIFDFSVDGIGVSKTLYGSISQQIKSEGLDKTLNSLAQSNHDNASS</sequence>